<accession>A0ABD1X7D4</accession>
<dbReference type="InterPro" id="IPR024731">
    <property type="entry name" value="NELL2-like_EGF"/>
</dbReference>
<keyword evidence="15" id="KW-0325">Glycoprotein</keyword>
<dbReference type="GO" id="GO:0004674">
    <property type="term" value="F:protein serine/threonine kinase activity"/>
    <property type="evidence" value="ECO:0007669"/>
    <property type="project" value="UniProtKB-KW"/>
</dbReference>
<dbReference type="InterPro" id="IPR001881">
    <property type="entry name" value="EGF-like_Ca-bd_dom"/>
</dbReference>
<dbReference type="Pfam" id="PF08488">
    <property type="entry name" value="WAK"/>
    <property type="match status" value="1"/>
</dbReference>
<evidence type="ECO:0000256" key="14">
    <source>
        <dbReference type="ARBA" id="ARBA00023157"/>
    </source>
</evidence>
<dbReference type="GO" id="GO:0016020">
    <property type="term" value="C:membrane"/>
    <property type="evidence" value="ECO:0007669"/>
    <property type="project" value="UniProtKB-SubCell"/>
</dbReference>
<dbReference type="Proteomes" id="UP001604277">
    <property type="component" value="Unassembled WGS sequence"/>
</dbReference>
<evidence type="ECO:0000256" key="16">
    <source>
        <dbReference type="ARBA" id="ARBA00047558"/>
    </source>
</evidence>
<evidence type="ECO:0000256" key="21">
    <source>
        <dbReference type="SAM" id="Phobius"/>
    </source>
</evidence>
<dbReference type="FunFam" id="2.10.25.10:FF:000038">
    <property type="entry name" value="Fibrillin 2"/>
    <property type="match status" value="1"/>
</dbReference>
<evidence type="ECO:0000256" key="2">
    <source>
        <dbReference type="ARBA" id="ARBA00022527"/>
    </source>
</evidence>
<evidence type="ECO:0000256" key="8">
    <source>
        <dbReference type="ARBA" id="ARBA00022737"/>
    </source>
</evidence>
<dbReference type="InterPro" id="IPR008271">
    <property type="entry name" value="Ser/Thr_kinase_AS"/>
</dbReference>
<dbReference type="InterPro" id="IPR025287">
    <property type="entry name" value="WAK_GUB"/>
</dbReference>
<evidence type="ECO:0000256" key="11">
    <source>
        <dbReference type="ARBA" id="ARBA00022840"/>
    </source>
</evidence>
<evidence type="ECO:0000256" key="6">
    <source>
        <dbReference type="ARBA" id="ARBA00022692"/>
    </source>
</evidence>
<keyword evidence="4" id="KW-0597">Phosphoprotein</keyword>
<evidence type="ECO:0000256" key="10">
    <source>
        <dbReference type="ARBA" id="ARBA00022777"/>
    </source>
</evidence>
<proteinExistence type="predicted"/>
<evidence type="ECO:0000256" key="1">
    <source>
        <dbReference type="ARBA" id="ARBA00004479"/>
    </source>
</evidence>
<keyword evidence="8" id="KW-0677">Repeat</keyword>
<dbReference type="PROSITE" id="PS00107">
    <property type="entry name" value="PROTEIN_KINASE_ATP"/>
    <property type="match status" value="1"/>
</dbReference>
<dbReference type="InterPro" id="IPR011009">
    <property type="entry name" value="Kinase-like_dom_sf"/>
</dbReference>
<feature type="domain" description="EGF-like" evidence="23">
    <location>
        <begin position="318"/>
        <end position="360"/>
    </location>
</feature>
<dbReference type="SMART" id="SM00179">
    <property type="entry name" value="EGF_CA"/>
    <property type="match status" value="1"/>
</dbReference>
<dbReference type="CDD" id="cd00054">
    <property type="entry name" value="EGF_CA"/>
    <property type="match status" value="1"/>
</dbReference>
<comment type="catalytic activity">
    <reaction evidence="16">
        <text>L-seryl-[protein] + ATP = O-phospho-L-seryl-[protein] + ADP + H(+)</text>
        <dbReference type="Rhea" id="RHEA:17989"/>
        <dbReference type="Rhea" id="RHEA-COMP:9863"/>
        <dbReference type="Rhea" id="RHEA-COMP:11604"/>
        <dbReference type="ChEBI" id="CHEBI:15378"/>
        <dbReference type="ChEBI" id="CHEBI:29999"/>
        <dbReference type="ChEBI" id="CHEBI:30616"/>
        <dbReference type="ChEBI" id="CHEBI:83421"/>
        <dbReference type="ChEBI" id="CHEBI:456216"/>
    </reaction>
</comment>
<dbReference type="PROSITE" id="PS00010">
    <property type="entry name" value="ASX_HYDROXYL"/>
    <property type="match status" value="1"/>
</dbReference>
<dbReference type="Pfam" id="PF13947">
    <property type="entry name" value="GUB_WAK_bind"/>
    <property type="match status" value="1"/>
</dbReference>
<dbReference type="PROSITE" id="PS50011">
    <property type="entry name" value="PROTEIN_KINASE_DOM"/>
    <property type="match status" value="1"/>
</dbReference>
<dbReference type="Gene3D" id="3.30.200.20">
    <property type="entry name" value="Phosphorylase Kinase, domain 1"/>
    <property type="match status" value="1"/>
</dbReference>
<comment type="subcellular location">
    <subcellularLocation>
        <location evidence="1">Membrane</location>
        <topology evidence="1">Single-pass type I membrane protein</topology>
    </subcellularLocation>
</comment>
<evidence type="ECO:0000256" key="18">
    <source>
        <dbReference type="ARBA" id="ARBA00058961"/>
    </source>
</evidence>
<dbReference type="InterPro" id="IPR013695">
    <property type="entry name" value="WAK"/>
</dbReference>
<keyword evidence="11 20" id="KW-0067">ATP-binding</keyword>
<keyword evidence="5" id="KW-0808">Transferase</keyword>
<dbReference type="InterPro" id="IPR045274">
    <property type="entry name" value="WAK-like"/>
</dbReference>
<evidence type="ECO:0000256" key="15">
    <source>
        <dbReference type="ARBA" id="ARBA00023180"/>
    </source>
</evidence>
<keyword evidence="6 21" id="KW-0812">Transmembrane</keyword>
<dbReference type="SMART" id="SM00181">
    <property type="entry name" value="EGF"/>
    <property type="match status" value="2"/>
</dbReference>
<keyword evidence="10 24" id="KW-0418">Kinase</keyword>
<dbReference type="PROSITE" id="PS00108">
    <property type="entry name" value="PROTEIN_KINASE_ST"/>
    <property type="match status" value="1"/>
</dbReference>
<dbReference type="CDD" id="cd14066">
    <property type="entry name" value="STKc_IRAK"/>
    <property type="match status" value="1"/>
</dbReference>
<evidence type="ECO:0000256" key="4">
    <source>
        <dbReference type="ARBA" id="ARBA00022553"/>
    </source>
</evidence>
<dbReference type="EMBL" id="JBFOLJ010000001">
    <property type="protein sequence ID" value="KAL2557878.1"/>
    <property type="molecule type" value="Genomic_DNA"/>
</dbReference>
<evidence type="ECO:0000256" key="12">
    <source>
        <dbReference type="ARBA" id="ARBA00022989"/>
    </source>
</evidence>
<dbReference type="InterPro" id="IPR018097">
    <property type="entry name" value="EGF_Ca-bd_CS"/>
</dbReference>
<evidence type="ECO:0000256" key="17">
    <source>
        <dbReference type="ARBA" id="ARBA00047951"/>
    </source>
</evidence>
<evidence type="ECO:0000256" key="13">
    <source>
        <dbReference type="ARBA" id="ARBA00023136"/>
    </source>
</evidence>
<dbReference type="AlphaFoldDB" id="A0ABD1X7D4"/>
<dbReference type="PROSITE" id="PS50026">
    <property type="entry name" value="EGF_3"/>
    <property type="match status" value="1"/>
</dbReference>
<dbReference type="SUPFAM" id="SSF57196">
    <property type="entry name" value="EGF/Laminin"/>
    <property type="match status" value="1"/>
</dbReference>
<keyword evidence="25" id="KW-1185">Reference proteome</keyword>
<dbReference type="SMART" id="SM00220">
    <property type="entry name" value="S_TKc"/>
    <property type="match status" value="1"/>
</dbReference>
<keyword evidence="9 20" id="KW-0547">Nucleotide-binding</keyword>
<keyword evidence="7" id="KW-0732">Signal</keyword>
<evidence type="ECO:0000256" key="19">
    <source>
        <dbReference type="PROSITE-ProRule" id="PRU00076"/>
    </source>
</evidence>
<dbReference type="FunFam" id="3.30.200.20:FF:000043">
    <property type="entry name" value="Wall-associated receptor kinase 2"/>
    <property type="match status" value="1"/>
</dbReference>
<gene>
    <name evidence="24" type="ORF">Fot_02617</name>
</gene>
<comment type="caution">
    <text evidence="24">The sequence shown here is derived from an EMBL/GenBank/DDBJ whole genome shotgun (WGS) entry which is preliminary data.</text>
</comment>
<keyword evidence="13 21" id="KW-0472">Membrane</keyword>
<keyword evidence="12 21" id="KW-1133">Transmembrane helix</keyword>
<dbReference type="InterPro" id="IPR000719">
    <property type="entry name" value="Prot_kinase_dom"/>
</dbReference>
<dbReference type="Pfam" id="PF12947">
    <property type="entry name" value="EGF_3"/>
    <property type="match status" value="1"/>
</dbReference>
<dbReference type="Pfam" id="PF00069">
    <property type="entry name" value="Pkinase"/>
    <property type="match status" value="1"/>
</dbReference>
<comment type="catalytic activity">
    <reaction evidence="17">
        <text>L-threonyl-[protein] + ATP = O-phospho-L-threonyl-[protein] + ADP + H(+)</text>
        <dbReference type="Rhea" id="RHEA:46608"/>
        <dbReference type="Rhea" id="RHEA-COMP:11060"/>
        <dbReference type="Rhea" id="RHEA-COMP:11605"/>
        <dbReference type="ChEBI" id="CHEBI:15378"/>
        <dbReference type="ChEBI" id="CHEBI:30013"/>
        <dbReference type="ChEBI" id="CHEBI:30616"/>
        <dbReference type="ChEBI" id="CHEBI:61977"/>
        <dbReference type="ChEBI" id="CHEBI:456216"/>
    </reaction>
</comment>
<dbReference type="InterPro" id="IPR000742">
    <property type="entry name" value="EGF"/>
</dbReference>
<dbReference type="PROSITE" id="PS01187">
    <property type="entry name" value="EGF_CA"/>
    <property type="match status" value="1"/>
</dbReference>
<dbReference type="Gene3D" id="1.10.510.10">
    <property type="entry name" value="Transferase(Phosphotransferase) domain 1"/>
    <property type="match status" value="1"/>
</dbReference>
<feature type="transmembrane region" description="Helical" evidence="21">
    <location>
        <begin position="371"/>
        <end position="391"/>
    </location>
</feature>
<comment type="function">
    <text evidence="18">Serine/threonine-protein kinase that may function as a signaling receptor of extracellular matrix component. Binding to pectin may have significance in the control of cell expansion, morphogenesis and development.</text>
</comment>
<organism evidence="24 25">
    <name type="scientific">Forsythia ovata</name>
    <dbReference type="NCBI Taxonomy" id="205694"/>
    <lineage>
        <taxon>Eukaryota</taxon>
        <taxon>Viridiplantae</taxon>
        <taxon>Streptophyta</taxon>
        <taxon>Embryophyta</taxon>
        <taxon>Tracheophyta</taxon>
        <taxon>Spermatophyta</taxon>
        <taxon>Magnoliopsida</taxon>
        <taxon>eudicotyledons</taxon>
        <taxon>Gunneridae</taxon>
        <taxon>Pentapetalae</taxon>
        <taxon>asterids</taxon>
        <taxon>lamiids</taxon>
        <taxon>Lamiales</taxon>
        <taxon>Oleaceae</taxon>
        <taxon>Forsythieae</taxon>
        <taxon>Forsythia</taxon>
    </lineage>
</organism>
<dbReference type="InterPro" id="IPR000152">
    <property type="entry name" value="EGF-type_Asp/Asn_hydroxyl_site"/>
</dbReference>
<comment type="caution">
    <text evidence="19">Lacks conserved residue(s) required for the propagation of feature annotation.</text>
</comment>
<evidence type="ECO:0000256" key="20">
    <source>
        <dbReference type="PROSITE-ProRule" id="PRU10141"/>
    </source>
</evidence>
<dbReference type="GO" id="GO:0005524">
    <property type="term" value="F:ATP binding"/>
    <property type="evidence" value="ECO:0007669"/>
    <property type="project" value="UniProtKB-UniRule"/>
</dbReference>
<evidence type="ECO:0000313" key="25">
    <source>
        <dbReference type="Proteomes" id="UP001604277"/>
    </source>
</evidence>
<keyword evidence="24" id="KW-0675">Receptor</keyword>
<evidence type="ECO:0000256" key="5">
    <source>
        <dbReference type="ARBA" id="ARBA00022679"/>
    </source>
</evidence>
<feature type="domain" description="Protein kinase" evidence="22">
    <location>
        <begin position="443"/>
        <end position="725"/>
    </location>
</feature>
<keyword evidence="14" id="KW-1015">Disulfide bond</keyword>
<feature type="binding site" evidence="20">
    <location>
        <position position="472"/>
    </location>
    <ligand>
        <name>ATP</name>
        <dbReference type="ChEBI" id="CHEBI:30616"/>
    </ligand>
</feature>
<evidence type="ECO:0000256" key="7">
    <source>
        <dbReference type="ARBA" id="ARBA00022729"/>
    </source>
</evidence>
<dbReference type="Gene3D" id="2.10.25.10">
    <property type="entry name" value="Laminin"/>
    <property type="match status" value="2"/>
</dbReference>
<dbReference type="SUPFAM" id="SSF56112">
    <property type="entry name" value="Protein kinase-like (PK-like)"/>
    <property type="match status" value="1"/>
</dbReference>
<dbReference type="PANTHER" id="PTHR27005:SF283">
    <property type="entry name" value="OS02G0633066 PROTEIN"/>
    <property type="match status" value="1"/>
</dbReference>
<evidence type="ECO:0000256" key="3">
    <source>
        <dbReference type="ARBA" id="ARBA00022536"/>
    </source>
</evidence>
<sequence length="773" mass="85770">MTSLSCVAAMSTVPSQNSRVSVVNLKDLLRSTASETVNRTITPTTITKGSNITKPGCQRKCGNLTVPYPFGIGLGSGCSIDPWFDINCNTSFNPPKPFSASGNLEVIDISDSHMRIKNWVATSCYNQLGNWTRENPVSISLAQYFSFSDMNKFTIVGCDDLALISGKEGRNFTSGCVSLCSKKDDLLDGYCSGIGCCQTSIPEGLQKFSVALGSLDNHTGVWSFDPCGYAFLGEEDSFIFRTSDLSDLTFKNRTIENVPIVLDWVIGTQNCTESQKSNDFACHQNSKCIDSDNGLRGYRCGCFDGYEGNPYLDPGCKDINECDNNPCDPQGICTNTPGSYNCSCPRGYFGDGRKDGRGCNAQNSQFPVIKLSLGLGFGFLALIIGISWLYFSIQKRKIIKLREKFFQRNGGLLLKQQLSSNEGSMESAKVFSAEELEKATNNYAEDRILGSGGYGTVYKGILSDHHIVAIKKSRVMDQSQIELFINEVIILTQVNHRNVVKLLGCCLETEVPLLVYEYVSNDTLFYHIHNCGGMPWFSWENRLRIAAESAGALAYLHSAAAMPIIHRDVKSPNILLDENYTAKISDFGASRLVPIDQTQVTTLVQGTLGYLDPEYFHTSQLTEKSDVYSFGVVLAELMTGRKPLSSEKTEEERNLSTYFIVSMKENRLFKILDPRVLKEGSLEQLHAVAELVKRCVKLNGEERPTMKEVAMELERLRKYTVHPWSQQESEGVGLTSEQSDLYQVPMSTDFSTGEYSGQYLLDSHKIHAINTPR</sequence>
<keyword evidence="2" id="KW-0723">Serine/threonine-protein kinase</keyword>
<evidence type="ECO:0000259" key="23">
    <source>
        <dbReference type="PROSITE" id="PS50026"/>
    </source>
</evidence>
<dbReference type="InterPro" id="IPR017441">
    <property type="entry name" value="Protein_kinase_ATP_BS"/>
</dbReference>
<protein>
    <submittedName>
        <fullName evidence="24">Wall-associated receptor kinase 2</fullName>
    </submittedName>
</protein>
<keyword evidence="3 19" id="KW-0245">EGF-like domain</keyword>
<evidence type="ECO:0000313" key="24">
    <source>
        <dbReference type="EMBL" id="KAL2557878.1"/>
    </source>
</evidence>
<dbReference type="PANTHER" id="PTHR27005">
    <property type="entry name" value="WALL-ASSOCIATED RECEPTOR KINASE-LIKE 21"/>
    <property type="match status" value="1"/>
</dbReference>
<evidence type="ECO:0000256" key="9">
    <source>
        <dbReference type="ARBA" id="ARBA00022741"/>
    </source>
</evidence>
<evidence type="ECO:0000259" key="22">
    <source>
        <dbReference type="PROSITE" id="PS50011"/>
    </source>
</evidence>
<name>A0ABD1X7D4_9LAMI</name>
<reference evidence="25" key="1">
    <citation type="submission" date="2024-07" db="EMBL/GenBank/DDBJ databases">
        <title>Two chromosome-level genome assemblies of Korean endemic species Abeliophyllum distichum and Forsythia ovata (Oleaceae).</title>
        <authorList>
            <person name="Jang H."/>
        </authorList>
    </citation>
    <scope>NUCLEOTIDE SEQUENCE [LARGE SCALE GENOMIC DNA]</scope>
</reference>
<dbReference type="FunFam" id="1.10.510.10:FF:000084">
    <property type="entry name" value="Wall-associated receptor kinase 2"/>
    <property type="match status" value="1"/>
</dbReference>